<dbReference type="InterPro" id="IPR009057">
    <property type="entry name" value="Homeodomain-like_sf"/>
</dbReference>
<evidence type="ECO:0000313" key="5">
    <source>
        <dbReference type="Proteomes" id="UP001168883"/>
    </source>
</evidence>
<dbReference type="Gene3D" id="1.10.357.10">
    <property type="entry name" value="Tetracycline Repressor, domain 2"/>
    <property type="match status" value="1"/>
</dbReference>
<gene>
    <name evidence="4" type="ORF">Q3C12_20295</name>
</gene>
<keyword evidence="1 2" id="KW-0238">DNA-binding</keyword>
<dbReference type="InterPro" id="IPR001647">
    <property type="entry name" value="HTH_TetR"/>
</dbReference>
<evidence type="ECO:0000313" key="4">
    <source>
        <dbReference type="EMBL" id="MDO3679353.1"/>
    </source>
</evidence>
<dbReference type="PANTHER" id="PTHR43479">
    <property type="entry name" value="ACREF/ENVCD OPERON REPRESSOR-RELATED"/>
    <property type="match status" value="1"/>
</dbReference>
<sequence>MPKDTFHNLSEDKKRKIFDAAVQEFSSRRFSEASINQIVKTAGIPRGSFYQYFHGKEDLFLYMFEEILREKREVIRSTESLDPEADVFEACIQSVKASYEWARVKPEYSRISMLMEIDNSEFITKLRTDSAQGLIAMIERDKERGRIKPDIDSELVADMIYTLLIKEYFWAGLDEETFLKKLGNCIKIIKEGISNQ</sequence>
<dbReference type="EMBL" id="JAUMKJ010000026">
    <property type="protein sequence ID" value="MDO3679353.1"/>
    <property type="molecule type" value="Genomic_DNA"/>
</dbReference>
<evidence type="ECO:0000256" key="1">
    <source>
        <dbReference type="ARBA" id="ARBA00023125"/>
    </source>
</evidence>
<dbReference type="Proteomes" id="UP001168883">
    <property type="component" value="Unassembled WGS sequence"/>
</dbReference>
<comment type="caution">
    <text evidence="4">The sequence shown here is derived from an EMBL/GenBank/DDBJ whole genome shotgun (WGS) entry which is preliminary data.</text>
</comment>
<feature type="domain" description="HTH tetR-type" evidence="3">
    <location>
        <begin position="11"/>
        <end position="71"/>
    </location>
</feature>
<dbReference type="PROSITE" id="PS50977">
    <property type="entry name" value="HTH_TETR_2"/>
    <property type="match status" value="1"/>
</dbReference>
<feature type="DNA-binding region" description="H-T-H motif" evidence="2">
    <location>
        <begin position="34"/>
        <end position="53"/>
    </location>
</feature>
<dbReference type="InterPro" id="IPR036271">
    <property type="entry name" value="Tet_transcr_reg_TetR-rel_C_sf"/>
</dbReference>
<dbReference type="SUPFAM" id="SSF46689">
    <property type="entry name" value="Homeodomain-like"/>
    <property type="match status" value="1"/>
</dbReference>
<protein>
    <submittedName>
        <fullName evidence="4">TetR/AcrR family transcriptional regulator</fullName>
    </submittedName>
</protein>
<dbReference type="PRINTS" id="PR00455">
    <property type="entry name" value="HTHTETR"/>
</dbReference>
<keyword evidence="5" id="KW-1185">Reference proteome</keyword>
<reference evidence="4" key="1">
    <citation type="submission" date="2023-07" db="EMBL/GenBank/DDBJ databases">
        <authorList>
            <person name="Aktuganov G."/>
            <person name="Boyko T."/>
            <person name="Delegan Y."/>
            <person name="Galimzianova N."/>
            <person name="Gilvanova E."/>
            <person name="Korobov V."/>
            <person name="Kuzmina L."/>
            <person name="Melentiev A."/>
            <person name="Milman P."/>
            <person name="Ryabova A."/>
            <person name="Stupak E."/>
            <person name="Yasakov T."/>
            <person name="Zharikova N."/>
            <person name="Zhurenko E."/>
        </authorList>
    </citation>
    <scope>NUCLEOTIDE SEQUENCE</scope>
    <source>
        <strain evidence="4">IB-739</strain>
    </source>
</reference>
<organism evidence="4 5">
    <name type="scientific">Paenibacillus ehimensis</name>
    <dbReference type="NCBI Taxonomy" id="79264"/>
    <lineage>
        <taxon>Bacteria</taxon>
        <taxon>Bacillati</taxon>
        <taxon>Bacillota</taxon>
        <taxon>Bacilli</taxon>
        <taxon>Bacillales</taxon>
        <taxon>Paenibacillaceae</taxon>
        <taxon>Paenibacillus</taxon>
    </lineage>
</organism>
<dbReference type="RefSeq" id="WP_025846728.1">
    <property type="nucleotide sequence ID" value="NZ_JARLKN010000015.1"/>
</dbReference>
<proteinExistence type="predicted"/>
<evidence type="ECO:0000256" key="2">
    <source>
        <dbReference type="PROSITE-ProRule" id="PRU00335"/>
    </source>
</evidence>
<dbReference type="SUPFAM" id="SSF48498">
    <property type="entry name" value="Tetracyclin repressor-like, C-terminal domain"/>
    <property type="match status" value="1"/>
</dbReference>
<dbReference type="Pfam" id="PF00440">
    <property type="entry name" value="TetR_N"/>
    <property type="match status" value="1"/>
</dbReference>
<accession>A0ABT8VED5</accession>
<dbReference type="PANTHER" id="PTHR43479:SF11">
    <property type="entry name" value="ACREF_ENVCD OPERON REPRESSOR-RELATED"/>
    <property type="match status" value="1"/>
</dbReference>
<evidence type="ECO:0000259" key="3">
    <source>
        <dbReference type="PROSITE" id="PS50977"/>
    </source>
</evidence>
<dbReference type="InterPro" id="IPR050624">
    <property type="entry name" value="HTH-type_Tx_Regulator"/>
</dbReference>
<name>A0ABT8VED5_9BACL</name>